<organism evidence="2 3">
    <name type="scientific">Rhizorhabdus dicambivorans</name>
    <dbReference type="NCBI Taxonomy" id="1850238"/>
    <lineage>
        <taxon>Bacteria</taxon>
        <taxon>Pseudomonadati</taxon>
        <taxon>Pseudomonadota</taxon>
        <taxon>Alphaproteobacteria</taxon>
        <taxon>Sphingomonadales</taxon>
        <taxon>Sphingomonadaceae</taxon>
        <taxon>Rhizorhabdus</taxon>
    </lineage>
</organism>
<dbReference type="Proteomes" id="UP000218934">
    <property type="component" value="Unassembled WGS sequence"/>
</dbReference>
<evidence type="ECO:0000313" key="3">
    <source>
        <dbReference type="Proteomes" id="UP000218934"/>
    </source>
</evidence>
<evidence type="ECO:0000259" key="1">
    <source>
        <dbReference type="PROSITE" id="PS50911"/>
    </source>
</evidence>
<proteinExistence type="predicted"/>
<name>A0A2A4FY32_9SPHN</name>
<comment type="caution">
    <text evidence="2">The sequence shown here is derived from an EMBL/GenBank/DDBJ whole genome shotgun (WGS) entry which is preliminary data.</text>
</comment>
<reference evidence="2 3" key="1">
    <citation type="submission" date="2017-09" db="EMBL/GenBank/DDBJ databases">
        <title>The Catabolism of 3,6-Dichlorosalicylic acid is Initiated by the Cytochrome P450 Monooxygenase DsmABC in Rhizorhabdus dicambivorans Ndbn-20.</title>
        <authorList>
            <person name="Na L."/>
        </authorList>
    </citation>
    <scope>NUCLEOTIDE SEQUENCE [LARGE SCALE GENOMIC DNA]</scope>
    <source>
        <strain evidence="2 3">Ndbn-20m</strain>
    </source>
</reference>
<gene>
    <name evidence="2" type="ORF">COO09_03815</name>
</gene>
<dbReference type="PROSITE" id="PS50911">
    <property type="entry name" value="CHAP"/>
    <property type="match status" value="1"/>
</dbReference>
<dbReference type="InterPro" id="IPR038765">
    <property type="entry name" value="Papain-like_cys_pep_sf"/>
</dbReference>
<protein>
    <submittedName>
        <fullName evidence="2">CHAP domain-containing protein</fullName>
    </submittedName>
</protein>
<dbReference type="AlphaFoldDB" id="A0A2A4FY32"/>
<keyword evidence="3" id="KW-1185">Reference proteome</keyword>
<dbReference type="OrthoDB" id="7279151at2"/>
<evidence type="ECO:0000313" key="2">
    <source>
        <dbReference type="EMBL" id="PCE43694.1"/>
    </source>
</evidence>
<dbReference type="Pfam" id="PF05257">
    <property type="entry name" value="CHAP"/>
    <property type="match status" value="1"/>
</dbReference>
<dbReference type="Gene3D" id="3.90.1720.10">
    <property type="entry name" value="endopeptidase domain like (from Nostoc punctiforme)"/>
    <property type="match status" value="1"/>
</dbReference>
<accession>A0A2A4FY32</accession>
<dbReference type="KEGG" id="rdi:CMV14_01495"/>
<feature type="domain" description="Peptidase C51" evidence="1">
    <location>
        <begin position="31"/>
        <end position="154"/>
    </location>
</feature>
<dbReference type="EMBL" id="NWUF01000003">
    <property type="protein sequence ID" value="PCE43694.1"/>
    <property type="molecule type" value="Genomic_DNA"/>
</dbReference>
<dbReference type="InterPro" id="IPR007921">
    <property type="entry name" value="CHAP_dom"/>
</dbReference>
<sequence>MTLSPFPARECVAYHRLTGRVGNYQMTKTMRAMIGSMLLACMAVAPAAAHAQTIQCAPFARMFSGIQLFGAAASWWNQAIGKYLRGDTPAIGSVMVFKAIGSMRSGHVATVTDIVSDRVIKITHANWSVINGRRGQVERNVTVVDASPNNDWSQVKVWFAPIGKVGNKAYPVNGFIYKKPGTSTADAVETVQG</sequence>
<dbReference type="SUPFAM" id="SSF54001">
    <property type="entry name" value="Cysteine proteinases"/>
    <property type="match status" value="1"/>
</dbReference>